<evidence type="ECO:0000313" key="3">
    <source>
        <dbReference type="EMBL" id="KAA0169474.1"/>
    </source>
</evidence>
<comment type="caution">
    <text evidence="3">The sequence shown here is derived from an EMBL/GenBank/DDBJ whole genome shotgun (WGS) entry which is preliminary data.</text>
</comment>
<sequence>MNMSAGAPGRTACTPLFIGTALRQLRVFPVADPRWREAEDRALGTDPEPGFTGTLGYSRAQMVETVAVFDGRTALDIGDEQVVEIPTFSPTLEELRLAQAAALAAGRPPPLLPPVMLPAGEPLVAGNTTTLGADGTTAVEAEDMLASARARHLVVAGGAALMAAPWSEVHDLGAQILEDGLATSPPPGRVMAVVPASSSLRVGALTVARDSPTSGALPLSTDPTATWTGEAFERTRGRLLADTLSPVAAGNRADGWFYALLDVGIVFLHPNGTYVTSPTLRGADAIPDDVDWLDLSLRLSFFTEDDGLIATMPQVWASNGTEMNATQTTGFARGGLNLRDPRVGPSLQPCRQLFGSGLNLGSASGSFTRLPPGSVQDDVLCYRLLVQVKVPRAVDELFGSGLVVANTSVQVATHNSAGRGRDHGLVSSIALTTSQVAPSQSPSAAPTPSATPSPTLTSTSTPSASPTASVIASPTASTTPTAATAVPTPTATPSPGVAGAEVSTVGGPVFAAPCCGVGVSEGARFGTAVAHVGDVDWDGWGGDVAVAGFTAGSAAGLARPFIALLGPSAGSHGLAPTPSASASPSGAPPAPRRSLSSASSGPSLRVLAVINGTARAQALIGWPEVEASQVSLSAVDVSSTRGELPGSAMRVTLVAMGLFEVSSVYAAWVGVDSPGGVPYLLQFSRLSRPAGSAQFFGASVLAMPPSQGLSAGGVVSVSAASVLVGSLALSGSAGQVMALDVRPDGDVLSSRVLLSGAGLPLGDGSAEKLGNALAATASLLGSGPSRAAATTERWLVVAGAPGRGGGHLVLAAVGSSGALEGPTLIALPAEADAMGVGTSLALPGDIDGDGFQDAVAGSVSCAAAQSVADRRRGRGRGRGLASTTSSDSACVWVVWLRGEGQAARGVTRVMSSSIGGYSPLKPNDGFGSALALLPTGPFEQTLAAPLGPNRTTFVLALGRPDDDRPPVGPGTVGSVVLVALRGRPEYQPVPSSSSTPTPSTTRSAAATPSSSTTATLTASPSHTPTPSSTPTPWKRRESPSPTRSPVPSPGASASASSAPLTEEERRAEGDRVSRQEGLAEPVRVLPAPVFAAAGLSSLRSAAAAMSAASGAAASLPPATDRRSAPAGSLFLDTGAGGRLTVCAAQAVLASVAGNVSWAPVLLDVTGDALFEMDASSVTAAGLCGAPGAAAEPTGQARVWVTVDDVSIGAGAGAGAASEERSQTVRVCFGGLESLVPGVGGGVDAGGVLARARARGASEAAVLASEAAAAGPGLAGGLGGHWSVLETAVSVQALSLSCGALGVQSDAPALLLGLAVVLPSLRVFPASVDRTVNLASSALASGGGVSPSPVAAPSSPPGRRGRLLSGEGVGNATGAARVGQLVGSNEGSSSVKWAVALSEPACWASFDWSAAQSREALGLGAGSALPAIEAWDEANRSSAQCDTAVVGAALASGTGIAAWANASRDVACGSLAGSASLSLDLSVSGLDALPPATYSTGVAVAAADPLLPGSRVVVPWTLRLTALGVCPSSGVSRQLWPEWGGGWSPSSLASGGRLTPFAAAALVANSSSLTRRLAGGAPLGAVRDRSALAAVLSSGVVPSSELLQRVRVSNLGGSAARLSRVWAFEGGRVDEASAFASFAASSGAANASAGACGGSAGGDAAGAMAALGAALDFAEASRGLPSWLAVAVDDVTGVVKRDSSGAPVLAPGSSLELLLSGQYSAQTMPAAVASGVPSLFSAVATVGFQLEEAVGGAARRAPEIRQIEVRALPSTGGASPSRTLVVVPPSSAARAAGDGEDGPDRVALVSGPDLSLTGLVQAAMALGSSAGASSSAQWSASSSSAGESVSVAGEGEVPFVSSEDAAVVVVPRDACGVARLVAVVSQSAAGVSASSLSPFGGRARVSASVVRSAAGGAASSGASVSVTGVLLRGGEVASSIAVGTGEEHGTQSGALAELASWSPPGSVAPSMGGGGVPPAESLGVLGFAVSVSASRSGSVRVSLTVESAAAASGAAGSSAAGSSDAAGGSSSGSESSVWRSGVDVSVSIPAANCSASSRLSALSAGSALCGCAAGHGLTSNATLVRAVLSSAAQAASGRAGLGAAAAAGVLSPWRRGSGSSRVAELLFGLCERCPRGSFTGSMSPDDAGRMVPEGGSDDDAAGAGGGGLVVTGVEGVCSEGHSGPLCGECWAGYAHSPVTAGVRAPCVECASDEGAVFMVASVVGLAWAVWLTTLWAWGAAPAADVVTGIVDVRSLSEEGQGEGIAASAEALAAGAACAAKAACSSEAGGSGSGQSWRLAPTAAAVGVIRREARRLVLALARPASLAARASVALHAVAAAQVLAFAVDAQPGASPWLVRWLRLAAEVVGFGVPVTTHEAACWLLGGVSPADSFALTGLGWPVLCVAAVGPVCGVLAWLATRGAVVWWAARTNPRDAPVPGAVAAPSLARFLVAGAGVWSLLSLPRSVTVAVQYSAAIALPESDGSSVEPALSGGPGGLGSAASSSRVVLQLATNVPAGWSSGDEVSTVLAAAPFVAAAWAAAGLVVLVVVGRWAASAVAASAKVEPRHVSFSAGARRVPGRAVGDEVGTSPSFAPPGRGAPGVLASGSSSPVAGASPVGAASPPVGSLLSGRTGAAVSVTQGTVLFRRGVPAAFTLTWPAWALTVHRSKPNAARALSAGVRDVVWWFVLRLLAASAGVGMVGPSSQFTLACAVLFLLYGAAAARGHCDRRLSQMPRIGAETVLLAAESAARSAVLEARPPARSSLEFGQWLTGRVLQEAAATAAHDAEEDASTSPGGQSRPGASGAGKERAALPGPSLSPLHGSFSGTANPLAGRRPRPRGGSSGFSVGQARQDLVRKAMRADMGILPASEASAVAAVAAGPSQAGLSPEEVSDPVSLTLDNDRARAARARLPGMPSVDAMAAFALAGAAVVDGMLLLSWWARDGAGTAGSATAESLEAASQASSQAERTAALGSGVGLLDAVGGAGTEAIASVLGAVVAVCVLGVLVGVSALPFAWAVALEGSGEEAAGGEGAAGVVRRGAACCGRVCGCGAADAPGKAPGSVPPWWPACEAVHEDEDRRMASLRAARGRGPSAPVAPAVGEDSGAAGDGGARRAPKRLKALRASIFAASTALLRAKPRGAVGAENLAKERQATVSRRRTAPDGLLETATDPPSASPSP</sequence>
<organism evidence="3 4">
    <name type="scientific">Cafeteria roenbergensis</name>
    <name type="common">Marine flagellate</name>
    <dbReference type="NCBI Taxonomy" id="33653"/>
    <lineage>
        <taxon>Eukaryota</taxon>
        <taxon>Sar</taxon>
        <taxon>Stramenopiles</taxon>
        <taxon>Bigyra</taxon>
        <taxon>Opalozoa</taxon>
        <taxon>Bicosoecida</taxon>
        <taxon>Cafeteriaceae</taxon>
        <taxon>Cafeteria</taxon>
    </lineage>
</organism>
<evidence type="ECO:0000256" key="1">
    <source>
        <dbReference type="SAM" id="MobiDB-lite"/>
    </source>
</evidence>
<feature type="region of interest" description="Disordered" evidence="1">
    <location>
        <begin position="1339"/>
        <end position="1365"/>
    </location>
</feature>
<keyword evidence="2" id="KW-0812">Transmembrane</keyword>
<feature type="transmembrane region" description="Helical" evidence="2">
    <location>
        <begin position="2915"/>
        <end position="2936"/>
    </location>
</feature>
<dbReference type="EMBL" id="VLTL01000022">
    <property type="protein sequence ID" value="KAA0169474.1"/>
    <property type="molecule type" value="Genomic_DNA"/>
</dbReference>
<feature type="transmembrane region" description="Helical" evidence="2">
    <location>
        <begin position="2701"/>
        <end position="2721"/>
    </location>
</feature>
<reference evidence="3 4" key="1">
    <citation type="submission" date="2019-07" db="EMBL/GenBank/DDBJ databases">
        <title>Genomes of Cafeteria roenbergensis.</title>
        <authorList>
            <person name="Fischer M.G."/>
            <person name="Hackl T."/>
            <person name="Roman M."/>
        </authorList>
    </citation>
    <scope>NUCLEOTIDE SEQUENCE [LARGE SCALE GENOMIC DNA]</scope>
    <source>
        <strain evidence="3 4">RCC970-E3</strain>
    </source>
</reference>
<gene>
    <name evidence="3" type="ORF">FNF28_02086</name>
</gene>
<feature type="region of interest" description="Disordered" evidence="1">
    <location>
        <begin position="573"/>
        <end position="599"/>
    </location>
</feature>
<feature type="compositionally biased region" description="Basic and acidic residues" evidence="1">
    <location>
        <begin position="1062"/>
        <end position="1074"/>
    </location>
</feature>
<feature type="compositionally biased region" description="Low complexity" evidence="1">
    <location>
        <begin position="990"/>
        <end position="1032"/>
    </location>
</feature>
<feature type="region of interest" description="Disordered" evidence="1">
    <location>
        <begin position="3133"/>
        <end position="3174"/>
    </location>
</feature>
<protein>
    <submittedName>
        <fullName evidence="3">Uncharacterized protein</fullName>
    </submittedName>
</protein>
<feature type="transmembrane region" description="Helical" evidence="2">
    <location>
        <begin position="2434"/>
        <end position="2455"/>
    </location>
</feature>
<evidence type="ECO:0000313" key="4">
    <source>
        <dbReference type="Proteomes" id="UP000324907"/>
    </source>
</evidence>
<feature type="transmembrane region" description="Helical" evidence="2">
    <location>
        <begin position="2984"/>
        <end position="3011"/>
    </location>
</feature>
<keyword evidence="2" id="KW-0472">Membrane</keyword>
<feature type="transmembrane region" description="Helical" evidence="2">
    <location>
        <begin position="2392"/>
        <end position="2413"/>
    </location>
</feature>
<dbReference type="PANTHER" id="PTHR24216">
    <property type="entry name" value="PAXILLIN-RELATED"/>
    <property type="match status" value="1"/>
</dbReference>
<feature type="region of interest" description="Disordered" evidence="1">
    <location>
        <begin position="985"/>
        <end position="1079"/>
    </location>
</feature>
<feature type="compositionally biased region" description="Low complexity" evidence="1">
    <location>
        <begin position="573"/>
        <end position="585"/>
    </location>
</feature>
<accession>A0A5A8DXS5</accession>
<feature type="compositionally biased region" description="Low complexity" evidence="1">
    <location>
        <begin position="1049"/>
        <end position="1059"/>
    </location>
</feature>
<dbReference type="PANTHER" id="PTHR24216:SF65">
    <property type="entry name" value="PAXILLIN-LIKE PROTEIN 1"/>
    <property type="match status" value="1"/>
</dbReference>
<feature type="transmembrane region" description="Helical" evidence="2">
    <location>
        <begin position="2522"/>
        <end position="2544"/>
    </location>
</feature>
<feature type="transmembrane region" description="Helical" evidence="2">
    <location>
        <begin position="2677"/>
        <end position="2695"/>
    </location>
</feature>
<feature type="region of interest" description="Disordered" evidence="1">
    <location>
        <begin position="3081"/>
        <end position="3108"/>
    </location>
</feature>
<name>A0A5A8DXS5_CAFRO</name>
<feature type="compositionally biased region" description="Low complexity" evidence="1">
    <location>
        <begin position="1339"/>
        <end position="1352"/>
    </location>
</feature>
<dbReference type="Proteomes" id="UP000324907">
    <property type="component" value="Unassembled WGS sequence"/>
</dbReference>
<feature type="region of interest" description="Disordered" evidence="1">
    <location>
        <begin position="2575"/>
        <end position="2602"/>
    </location>
</feature>
<proteinExistence type="predicted"/>
<keyword evidence="2" id="KW-1133">Transmembrane helix</keyword>
<evidence type="ECO:0000256" key="2">
    <source>
        <dbReference type="SAM" id="Phobius"/>
    </source>
</evidence>
<feature type="region of interest" description="Disordered" evidence="1">
    <location>
        <begin position="435"/>
        <end position="499"/>
    </location>
</feature>
<feature type="region of interest" description="Disordered" evidence="1">
    <location>
        <begin position="2775"/>
        <end position="2843"/>
    </location>
</feature>
<feature type="region of interest" description="Disordered" evidence="1">
    <location>
        <begin position="2010"/>
        <end position="2030"/>
    </location>
</feature>